<evidence type="ECO:0000313" key="1">
    <source>
        <dbReference type="EMBL" id="KAI4866440.1"/>
    </source>
</evidence>
<dbReference type="EMBL" id="MU393458">
    <property type="protein sequence ID" value="KAI4866440.1"/>
    <property type="molecule type" value="Genomic_DNA"/>
</dbReference>
<keyword evidence="2" id="KW-1185">Reference proteome</keyword>
<gene>
    <name evidence="1" type="ORF">F4820DRAFT_457522</name>
</gene>
<dbReference type="Proteomes" id="UP001497700">
    <property type="component" value="Unassembled WGS sequence"/>
</dbReference>
<sequence>MSGEPEPSWARIGIMLSLAVVFYYVVLLSAYNLWIHPLAKFPGPRTWAVSQVPWALMFISGKSHQRLAELHERYGHIVRVGPNELSYIQPEAWDAIMGRRKGYSENPKPHWYCNPDNKDIVGAPRNDHARMRRLLSHGFSANAMAQQEPLINRYVDLLVERLREKAKTGTGVVDVSSWYNYCLFDLIGDLSFGEHFGCLDGSTMHPWVALIFANIRTTAIGAALSRFSLLRIVLPLILPRKLQQQAYELKRLAREKVARRLAVTDPRPDFIEAMASGKGDQALTGEEINSNAMVLAIAGSETTATALTGATYLIATNPRVMARLAEEVRCCFKDERDIRLTGASNLPYLSAVIKESLRIYPPGPNTQPRITPPGGNIILGDHIPGKTVLGIPQRAAYLSESNFRRAKEFVPERWLDDAEFSSDRKDCFNPFSVGPRNCIGVNLAYAELRMIITRLVWTFDFEIAECSHSWMERQRSYLLWDKGPLYVRLSARSLSYKHQGAGEVS</sequence>
<evidence type="ECO:0000313" key="2">
    <source>
        <dbReference type="Proteomes" id="UP001497700"/>
    </source>
</evidence>
<accession>A0ACB9Z3Y1</accession>
<name>A0ACB9Z3Y1_9PEZI</name>
<proteinExistence type="predicted"/>
<comment type="caution">
    <text evidence="1">The sequence shown here is derived from an EMBL/GenBank/DDBJ whole genome shotgun (WGS) entry which is preliminary data.</text>
</comment>
<reference evidence="1 2" key="1">
    <citation type="journal article" date="2022" name="New Phytol.">
        <title>Ecological generalism drives hyperdiversity of secondary metabolite gene clusters in xylarialean endophytes.</title>
        <authorList>
            <person name="Franco M.E.E."/>
            <person name="Wisecaver J.H."/>
            <person name="Arnold A.E."/>
            <person name="Ju Y.M."/>
            <person name="Slot J.C."/>
            <person name="Ahrendt S."/>
            <person name="Moore L.P."/>
            <person name="Eastman K.E."/>
            <person name="Scott K."/>
            <person name="Konkel Z."/>
            <person name="Mondo S.J."/>
            <person name="Kuo A."/>
            <person name="Hayes R.D."/>
            <person name="Haridas S."/>
            <person name="Andreopoulos B."/>
            <person name="Riley R."/>
            <person name="LaButti K."/>
            <person name="Pangilinan J."/>
            <person name="Lipzen A."/>
            <person name="Amirebrahimi M."/>
            <person name="Yan J."/>
            <person name="Adam C."/>
            <person name="Keymanesh K."/>
            <person name="Ng V."/>
            <person name="Louie K."/>
            <person name="Northen T."/>
            <person name="Drula E."/>
            <person name="Henrissat B."/>
            <person name="Hsieh H.M."/>
            <person name="Youens-Clark K."/>
            <person name="Lutzoni F."/>
            <person name="Miadlikowska J."/>
            <person name="Eastwood D.C."/>
            <person name="Hamelin R.C."/>
            <person name="Grigoriev I.V."/>
            <person name="U'Ren J.M."/>
        </authorList>
    </citation>
    <scope>NUCLEOTIDE SEQUENCE [LARGE SCALE GENOMIC DNA]</scope>
    <source>
        <strain evidence="1 2">CBS 119005</strain>
    </source>
</reference>
<protein>
    <submittedName>
        <fullName evidence="1">Cytochrome P450</fullName>
    </submittedName>
</protein>
<organism evidence="1 2">
    <name type="scientific">Hypoxylon rubiginosum</name>
    <dbReference type="NCBI Taxonomy" id="110542"/>
    <lineage>
        <taxon>Eukaryota</taxon>
        <taxon>Fungi</taxon>
        <taxon>Dikarya</taxon>
        <taxon>Ascomycota</taxon>
        <taxon>Pezizomycotina</taxon>
        <taxon>Sordariomycetes</taxon>
        <taxon>Xylariomycetidae</taxon>
        <taxon>Xylariales</taxon>
        <taxon>Hypoxylaceae</taxon>
        <taxon>Hypoxylon</taxon>
    </lineage>
</organism>